<evidence type="ECO:0000259" key="1">
    <source>
        <dbReference type="Pfam" id="PF00248"/>
    </source>
</evidence>
<dbReference type="Pfam" id="PF00248">
    <property type="entry name" value="Aldo_ket_red"/>
    <property type="match status" value="1"/>
</dbReference>
<dbReference type="InterPro" id="IPR036812">
    <property type="entry name" value="NAD(P)_OxRdtase_dom_sf"/>
</dbReference>
<dbReference type="InterPro" id="IPR020471">
    <property type="entry name" value="AKR"/>
</dbReference>
<dbReference type="GO" id="GO:0016491">
    <property type="term" value="F:oxidoreductase activity"/>
    <property type="evidence" value="ECO:0007669"/>
    <property type="project" value="InterPro"/>
</dbReference>
<gene>
    <name evidence="2" type="ORF">GM418_12580</name>
</gene>
<sequence>MNRRSFIQTGAKGVAGAMALSGGLANLSFVPAGTATIDQVDLGRTGLKVPRLAFGTGSFGWKKTSNQKKLGEDAFVTLAKHGYDRGVRFFETADMYGTHEFVGKALKKVPRENVTVLSKIMVYQHQDWYTPEPFQKSIDRFRKELDTDYIDILLLHCMVNSEWPNEYKRYMDDFSEAKEKGIVKRIGLSCHDYGALKVAAESDWADVVQARINHNGARMDGTPGEIMEILNTAQNNGKGVVGMKIFGCGELVEEAEREKSLKYVLKSNNVDCMTIGFESIEQMDDTIERISRIIHS</sequence>
<dbReference type="PANTHER" id="PTHR43312:SF1">
    <property type="entry name" value="NADP-DEPENDENT OXIDOREDUCTASE DOMAIN-CONTAINING PROTEIN"/>
    <property type="match status" value="1"/>
</dbReference>
<dbReference type="PRINTS" id="PR00069">
    <property type="entry name" value="ALDKETRDTASE"/>
</dbReference>
<dbReference type="KEGG" id="mcos:GM418_12580"/>
<reference evidence="2 3" key="1">
    <citation type="submission" date="2019-11" db="EMBL/GenBank/DDBJ databases">
        <authorList>
            <person name="Zheng R.K."/>
            <person name="Sun C.M."/>
        </authorList>
    </citation>
    <scope>NUCLEOTIDE SEQUENCE [LARGE SCALE GENOMIC DNA]</scope>
    <source>
        <strain evidence="2 3">WC007</strain>
    </source>
</reference>
<keyword evidence="3" id="KW-1185">Reference proteome</keyword>
<dbReference type="PANTHER" id="PTHR43312">
    <property type="entry name" value="D-THREO-ALDOSE 1-DEHYDROGENASE"/>
    <property type="match status" value="1"/>
</dbReference>
<dbReference type="SUPFAM" id="SSF51430">
    <property type="entry name" value="NAD(P)-linked oxidoreductase"/>
    <property type="match status" value="1"/>
</dbReference>
<proteinExistence type="predicted"/>
<organism evidence="2 3">
    <name type="scientific">Maribellus comscasis</name>
    <dbReference type="NCBI Taxonomy" id="2681766"/>
    <lineage>
        <taxon>Bacteria</taxon>
        <taxon>Pseudomonadati</taxon>
        <taxon>Bacteroidota</taxon>
        <taxon>Bacteroidia</taxon>
        <taxon>Marinilabiliales</taxon>
        <taxon>Prolixibacteraceae</taxon>
        <taxon>Maribellus</taxon>
    </lineage>
</organism>
<name>A0A6I6K8X9_9BACT</name>
<dbReference type="InterPro" id="IPR053135">
    <property type="entry name" value="AKR2_Oxidoreductase"/>
</dbReference>
<dbReference type="EMBL" id="CP046401">
    <property type="protein sequence ID" value="QGY48113.1"/>
    <property type="molecule type" value="Genomic_DNA"/>
</dbReference>
<dbReference type="Proteomes" id="UP000428260">
    <property type="component" value="Chromosome"/>
</dbReference>
<evidence type="ECO:0000313" key="3">
    <source>
        <dbReference type="Proteomes" id="UP000428260"/>
    </source>
</evidence>
<evidence type="ECO:0000313" key="2">
    <source>
        <dbReference type="EMBL" id="QGY48113.1"/>
    </source>
</evidence>
<dbReference type="Gene3D" id="3.20.20.100">
    <property type="entry name" value="NADP-dependent oxidoreductase domain"/>
    <property type="match status" value="1"/>
</dbReference>
<dbReference type="AlphaFoldDB" id="A0A6I6K8X9"/>
<dbReference type="InterPro" id="IPR023210">
    <property type="entry name" value="NADP_OxRdtase_dom"/>
</dbReference>
<protein>
    <submittedName>
        <fullName evidence="2">Aldo/keto reductase</fullName>
    </submittedName>
</protein>
<dbReference type="CDD" id="cd19100">
    <property type="entry name" value="AKR_unchar"/>
    <property type="match status" value="1"/>
</dbReference>
<accession>A0A6I6K8X9</accession>
<feature type="domain" description="NADP-dependent oxidoreductase" evidence="1">
    <location>
        <begin position="51"/>
        <end position="268"/>
    </location>
</feature>